<dbReference type="Proteomes" id="UP000789702">
    <property type="component" value="Unassembled WGS sequence"/>
</dbReference>
<proteinExistence type="predicted"/>
<protein>
    <submittedName>
        <fullName evidence="1">2885_t:CDS:1</fullName>
    </submittedName>
</protein>
<name>A0ACA9N4X2_9GLOM</name>
<comment type="caution">
    <text evidence="1">The sequence shown here is derived from an EMBL/GenBank/DDBJ whole genome shotgun (WGS) entry which is preliminary data.</text>
</comment>
<dbReference type="EMBL" id="CAJVPU010013224">
    <property type="protein sequence ID" value="CAG8630534.1"/>
    <property type="molecule type" value="Genomic_DNA"/>
</dbReference>
<feature type="non-terminal residue" evidence="1">
    <location>
        <position position="1"/>
    </location>
</feature>
<keyword evidence="2" id="KW-1185">Reference proteome</keyword>
<sequence length="219" mass="25195">QSQIGYMKKYPVCQTSNIDNKKQVCPKCQNKLPTIAKIIDEQPKTINAAEKLPTISLYIFKQQLVLEANKPHICHGFTAKSHQFWVQIKKTQFVNPNADNRIFQNLDEELTLSKQMIRFNEIVSMKRNEFIKATLIKKIPLDIWCSIPIACDETELQGSKSFLKKPEILFIINSLITSLGDLDRSRFCSLSNKSRKDLINILQEVRNILAKNNISTSKK</sequence>
<evidence type="ECO:0000313" key="1">
    <source>
        <dbReference type="EMBL" id="CAG8630534.1"/>
    </source>
</evidence>
<organism evidence="1 2">
    <name type="scientific">Dentiscutata heterogama</name>
    <dbReference type="NCBI Taxonomy" id="1316150"/>
    <lineage>
        <taxon>Eukaryota</taxon>
        <taxon>Fungi</taxon>
        <taxon>Fungi incertae sedis</taxon>
        <taxon>Mucoromycota</taxon>
        <taxon>Glomeromycotina</taxon>
        <taxon>Glomeromycetes</taxon>
        <taxon>Diversisporales</taxon>
        <taxon>Gigasporaceae</taxon>
        <taxon>Dentiscutata</taxon>
    </lineage>
</organism>
<reference evidence="1" key="1">
    <citation type="submission" date="2021-06" db="EMBL/GenBank/DDBJ databases">
        <authorList>
            <person name="Kallberg Y."/>
            <person name="Tangrot J."/>
            <person name="Rosling A."/>
        </authorList>
    </citation>
    <scope>NUCLEOTIDE SEQUENCE</scope>
    <source>
        <strain evidence="1">IL203A</strain>
    </source>
</reference>
<accession>A0ACA9N4X2</accession>
<gene>
    <name evidence="1" type="ORF">DHETER_LOCUS8381</name>
</gene>
<evidence type="ECO:0000313" key="2">
    <source>
        <dbReference type="Proteomes" id="UP000789702"/>
    </source>
</evidence>